<dbReference type="InterPro" id="IPR002486">
    <property type="entry name" value="Col_cuticle_N"/>
</dbReference>
<keyword evidence="4" id="KW-1185">Reference proteome</keyword>
<accession>A0A914RRI4</accession>
<evidence type="ECO:0000313" key="4">
    <source>
        <dbReference type="Proteomes" id="UP000887564"/>
    </source>
</evidence>
<dbReference type="Proteomes" id="UP000887564">
    <property type="component" value="Unplaced"/>
</dbReference>
<reference evidence="5" key="1">
    <citation type="submission" date="2022-11" db="UniProtKB">
        <authorList>
            <consortium name="WormBaseParasite"/>
        </authorList>
    </citation>
    <scope>IDENTIFICATION</scope>
</reference>
<sequence length="111" mass="12659">MNDPFIRPLNNLLFALNHVSVVFQYLMRDEETPRKRRSLRPVAFAAVAFSTISVISCVITLPIVYNHIQNVQSFMQNEVDFCKYRAQAPSSILLSSCVNKGTYRPSPNCFT</sequence>
<dbReference type="Pfam" id="PF01484">
    <property type="entry name" value="Col_cuticle_N"/>
    <property type="match status" value="1"/>
</dbReference>
<keyword evidence="1" id="KW-0677">Repeat</keyword>
<evidence type="ECO:0000259" key="3">
    <source>
        <dbReference type="SMART" id="SM01088"/>
    </source>
</evidence>
<feature type="domain" description="Nematode cuticle collagen N-terminal" evidence="3">
    <location>
        <begin position="41"/>
        <end position="93"/>
    </location>
</feature>
<feature type="transmembrane region" description="Helical" evidence="2">
    <location>
        <begin position="39"/>
        <end position="65"/>
    </location>
</feature>
<dbReference type="AlphaFoldDB" id="A0A914RRI4"/>
<evidence type="ECO:0000256" key="1">
    <source>
        <dbReference type="ARBA" id="ARBA00022737"/>
    </source>
</evidence>
<evidence type="ECO:0000313" key="5">
    <source>
        <dbReference type="WBParaSite" id="PEQ_0000892201-mRNA-1"/>
    </source>
</evidence>
<keyword evidence="2" id="KW-0472">Membrane</keyword>
<keyword evidence="2" id="KW-1133">Transmembrane helix</keyword>
<name>A0A914RRI4_PAREQ</name>
<proteinExistence type="predicted"/>
<evidence type="ECO:0000256" key="2">
    <source>
        <dbReference type="SAM" id="Phobius"/>
    </source>
</evidence>
<dbReference type="WBParaSite" id="PEQ_0000892201-mRNA-1">
    <property type="protein sequence ID" value="PEQ_0000892201-mRNA-1"/>
    <property type="gene ID" value="PEQ_0000892201"/>
</dbReference>
<protein>
    <submittedName>
        <fullName evidence="5">Nematode cuticle collagen N-terminal domain-containing protein</fullName>
    </submittedName>
</protein>
<dbReference type="GO" id="GO:0042302">
    <property type="term" value="F:structural constituent of cuticle"/>
    <property type="evidence" value="ECO:0007669"/>
    <property type="project" value="InterPro"/>
</dbReference>
<organism evidence="4 5">
    <name type="scientific">Parascaris equorum</name>
    <name type="common">Equine roundworm</name>
    <dbReference type="NCBI Taxonomy" id="6256"/>
    <lineage>
        <taxon>Eukaryota</taxon>
        <taxon>Metazoa</taxon>
        <taxon>Ecdysozoa</taxon>
        <taxon>Nematoda</taxon>
        <taxon>Chromadorea</taxon>
        <taxon>Rhabditida</taxon>
        <taxon>Spirurina</taxon>
        <taxon>Ascaridomorpha</taxon>
        <taxon>Ascaridoidea</taxon>
        <taxon>Ascarididae</taxon>
        <taxon>Parascaris</taxon>
    </lineage>
</organism>
<keyword evidence="2" id="KW-0812">Transmembrane</keyword>
<dbReference type="SMART" id="SM01088">
    <property type="entry name" value="Col_cuticle_N"/>
    <property type="match status" value="1"/>
</dbReference>